<evidence type="ECO:0000313" key="1">
    <source>
        <dbReference type="EMBL" id="CCE93272.1"/>
    </source>
</evidence>
<accession>G8ZXC8</accession>
<proteinExistence type="predicted"/>
<keyword evidence="2" id="KW-1185">Reference proteome</keyword>
<dbReference type="Pfam" id="PF08203">
    <property type="entry name" value="RNA_polI_A14"/>
    <property type="match status" value="1"/>
</dbReference>
<dbReference type="Proteomes" id="UP000005627">
    <property type="component" value="Chromosome 6"/>
</dbReference>
<gene>
    <name evidence="1" type="primary">TDEL0F04610</name>
    <name evidence="1" type="ORF">TDEL_0F04610</name>
</gene>
<dbReference type="GO" id="GO:0005736">
    <property type="term" value="C:RNA polymerase I complex"/>
    <property type="evidence" value="ECO:0007669"/>
    <property type="project" value="EnsemblFungi"/>
</dbReference>
<dbReference type="KEGG" id="tdl:TDEL_0F04610"/>
<dbReference type="HOGENOM" id="CLU_132185_0_0_1"/>
<dbReference type="Gene3D" id="6.10.250.3390">
    <property type="match status" value="1"/>
</dbReference>
<dbReference type="GO" id="GO:0006362">
    <property type="term" value="P:transcription elongation by RNA polymerase I"/>
    <property type="evidence" value="ECO:0007669"/>
    <property type="project" value="EnsemblFungi"/>
</dbReference>
<dbReference type="RefSeq" id="XP_003682483.1">
    <property type="nucleotide sequence ID" value="XM_003682435.1"/>
</dbReference>
<evidence type="ECO:0000313" key="2">
    <source>
        <dbReference type="Proteomes" id="UP000005627"/>
    </source>
</evidence>
<dbReference type="FunCoup" id="G8ZXC8">
    <property type="interactions" value="79"/>
</dbReference>
<name>G8ZXC8_TORDE</name>
<dbReference type="STRING" id="1076872.G8ZXC8"/>
<protein>
    <submittedName>
        <fullName evidence="1">Uncharacterized protein</fullName>
    </submittedName>
</protein>
<dbReference type="InterPro" id="IPR013239">
    <property type="entry name" value="RNA_polI_Rpa14"/>
</dbReference>
<reference evidence="1 2" key="1">
    <citation type="journal article" date="2011" name="Proc. Natl. Acad. Sci. U.S.A.">
        <title>Evolutionary erosion of yeast sex chromosomes by mating-type switching accidents.</title>
        <authorList>
            <person name="Gordon J.L."/>
            <person name="Armisen D."/>
            <person name="Proux-Wera E."/>
            <person name="Oheigeartaigh S.S."/>
            <person name="Byrne K.P."/>
            <person name="Wolfe K.H."/>
        </authorList>
    </citation>
    <scope>NUCLEOTIDE SEQUENCE [LARGE SCALE GENOMIC DNA]</scope>
    <source>
        <strain evidence="2">ATCC 10662 / CBS 1146 / NBRC 0425 / NCYC 2629 / NRRL Y-866</strain>
    </source>
</reference>
<sequence>MLKTSRRTISTTLDSPVVVHVGQPEHVDRDQVLKFLDTFVADKEAQLTVGADADADVHLTSALSQLKRIQRDCQGLPPTVLDEGSKQ</sequence>
<dbReference type="GeneID" id="11501867"/>
<dbReference type="InParanoid" id="G8ZXC8"/>
<dbReference type="eggNOG" id="ENOG502S8XT">
    <property type="taxonomic scope" value="Eukaryota"/>
</dbReference>
<dbReference type="GO" id="GO:0006363">
    <property type="term" value="P:termination of RNA polymerase I transcription"/>
    <property type="evidence" value="ECO:0007669"/>
    <property type="project" value="EnsemblFungi"/>
</dbReference>
<organism evidence="1 2">
    <name type="scientific">Torulaspora delbrueckii</name>
    <name type="common">Yeast</name>
    <name type="synonym">Candida colliculosa</name>
    <dbReference type="NCBI Taxonomy" id="4950"/>
    <lineage>
        <taxon>Eukaryota</taxon>
        <taxon>Fungi</taxon>
        <taxon>Dikarya</taxon>
        <taxon>Ascomycota</taxon>
        <taxon>Saccharomycotina</taxon>
        <taxon>Saccharomycetes</taxon>
        <taxon>Saccharomycetales</taxon>
        <taxon>Saccharomycetaceae</taxon>
        <taxon>Torulaspora</taxon>
    </lineage>
</organism>
<dbReference type="EMBL" id="HE616747">
    <property type="protein sequence ID" value="CCE93272.1"/>
    <property type="molecule type" value="Genomic_DNA"/>
</dbReference>
<dbReference type="GO" id="GO:0006361">
    <property type="term" value="P:transcription initiation at RNA polymerase I promoter"/>
    <property type="evidence" value="ECO:0007669"/>
    <property type="project" value="EnsemblFungi"/>
</dbReference>
<dbReference type="AlphaFoldDB" id="G8ZXC8"/>
<dbReference type="OrthoDB" id="4093689at2759"/>
<dbReference type="GO" id="GO:0003899">
    <property type="term" value="F:DNA-directed RNA polymerase activity"/>
    <property type="evidence" value="ECO:0007669"/>
    <property type="project" value="EnsemblFungi"/>
</dbReference>